<dbReference type="GO" id="GO:0005634">
    <property type="term" value="C:nucleus"/>
    <property type="evidence" value="ECO:0007669"/>
    <property type="project" value="UniProtKB-SubCell"/>
</dbReference>
<organism evidence="5 6">
    <name type="scientific">Allacma fusca</name>
    <dbReference type="NCBI Taxonomy" id="39272"/>
    <lineage>
        <taxon>Eukaryota</taxon>
        <taxon>Metazoa</taxon>
        <taxon>Ecdysozoa</taxon>
        <taxon>Arthropoda</taxon>
        <taxon>Hexapoda</taxon>
        <taxon>Collembola</taxon>
        <taxon>Symphypleona</taxon>
        <taxon>Sminthuridae</taxon>
        <taxon>Allacma</taxon>
    </lineage>
</organism>
<feature type="DNA-binding region" description="Homeobox" evidence="1">
    <location>
        <begin position="226"/>
        <end position="272"/>
    </location>
</feature>
<protein>
    <recommendedName>
        <fullName evidence="4">Homeobox domain-containing protein</fullName>
    </recommendedName>
</protein>
<dbReference type="PANTHER" id="PTHR46271">
    <property type="entry name" value="HOMEOBOX PROTEIN, PUTATIVE-RELATED"/>
    <property type="match status" value="1"/>
</dbReference>
<feature type="compositionally biased region" description="Basic residues" evidence="3">
    <location>
        <begin position="87"/>
        <end position="98"/>
    </location>
</feature>
<dbReference type="GO" id="GO:0045944">
    <property type="term" value="P:positive regulation of transcription by RNA polymerase II"/>
    <property type="evidence" value="ECO:0007669"/>
    <property type="project" value="InterPro"/>
</dbReference>
<dbReference type="PANTHER" id="PTHR46271:SF4">
    <property type="entry name" value="HOMEOBOX PROTEIN, PUTATIVE-RELATED"/>
    <property type="match status" value="1"/>
</dbReference>
<feature type="compositionally biased region" description="Low complexity" evidence="3">
    <location>
        <begin position="25"/>
        <end position="40"/>
    </location>
</feature>
<reference evidence="5" key="1">
    <citation type="submission" date="2021-06" db="EMBL/GenBank/DDBJ databases">
        <authorList>
            <person name="Hodson N. C."/>
            <person name="Mongue J. A."/>
            <person name="Jaron S. K."/>
        </authorList>
    </citation>
    <scope>NUCLEOTIDE SEQUENCE</scope>
</reference>
<dbReference type="GO" id="GO:0000981">
    <property type="term" value="F:DNA-binding transcription factor activity, RNA polymerase II-specific"/>
    <property type="evidence" value="ECO:0007669"/>
    <property type="project" value="InterPro"/>
</dbReference>
<proteinExistence type="predicted"/>
<feature type="region of interest" description="Disordered" evidence="3">
    <location>
        <begin position="78"/>
        <end position="232"/>
    </location>
</feature>
<feature type="compositionally biased region" description="Polar residues" evidence="3">
    <location>
        <begin position="41"/>
        <end position="54"/>
    </location>
</feature>
<comment type="caution">
    <text evidence="5">The sequence shown here is derived from an EMBL/GenBank/DDBJ whole genome shotgun (WGS) entry which is preliminary data.</text>
</comment>
<feature type="compositionally biased region" description="Basic and acidic residues" evidence="3">
    <location>
        <begin position="162"/>
        <end position="175"/>
    </location>
</feature>
<dbReference type="CDD" id="cd00086">
    <property type="entry name" value="homeodomain"/>
    <property type="match status" value="1"/>
</dbReference>
<feature type="compositionally biased region" description="Low complexity" evidence="3">
    <location>
        <begin position="99"/>
        <end position="115"/>
    </location>
</feature>
<keyword evidence="1 2" id="KW-0539">Nucleus</keyword>
<dbReference type="AlphaFoldDB" id="A0A8J2J6P8"/>
<evidence type="ECO:0000313" key="5">
    <source>
        <dbReference type="EMBL" id="CAG7700561.1"/>
    </source>
</evidence>
<dbReference type="GO" id="GO:0000978">
    <property type="term" value="F:RNA polymerase II cis-regulatory region sequence-specific DNA binding"/>
    <property type="evidence" value="ECO:0007669"/>
    <property type="project" value="TreeGrafter"/>
</dbReference>
<dbReference type="PROSITE" id="PS50071">
    <property type="entry name" value="HOMEOBOX_2"/>
    <property type="match status" value="1"/>
</dbReference>
<evidence type="ECO:0000259" key="4">
    <source>
        <dbReference type="PROSITE" id="PS50071"/>
    </source>
</evidence>
<dbReference type="InterPro" id="IPR043562">
    <property type="entry name" value="RAX/RAX2"/>
</dbReference>
<dbReference type="Proteomes" id="UP000708208">
    <property type="component" value="Unassembled WGS sequence"/>
</dbReference>
<evidence type="ECO:0000256" key="3">
    <source>
        <dbReference type="SAM" id="MobiDB-lite"/>
    </source>
</evidence>
<keyword evidence="6" id="KW-1185">Reference proteome</keyword>
<keyword evidence="1 2" id="KW-0371">Homeobox</keyword>
<dbReference type="EMBL" id="CAJVCH010026530">
    <property type="protein sequence ID" value="CAG7700561.1"/>
    <property type="molecule type" value="Genomic_DNA"/>
</dbReference>
<evidence type="ECO:0000256" key="1">
    <source>
        <dbReference type="PROSITE-ProRule" id="PRU00108"/>
    </source>
</evidence>
<sequence>MAVDSVTSSPTSASVELDIKVSTTSNNSNLLLPSSGVSPGQTPVNNGLHSPPTVTGSHSIDAILGLRGKHSAHLPVHNCTPGAHPQSQHHHHHQHQQQHHLSLQQIHANNQINNNDLDSVNQNHRLGDGTQMSRSLKNNSSYDFIGSDSEDTGPRGHKRKIKELTADASPEHSADESGDYGMGKIPTSVSDTSSDFGAGDGLLSGSHEDESASPGPPDMTEPKKKHRRNRTTFTTYQLHELERAFEKSHYPDVYSREELAMKVNLPEVRVQDMETFGEILTVIGSKWDDDSLGLLREALHAS</sequence>
<comment type="subcellular location">
    <subcellularLocation>
        <location evidence="1 2">Nucleus</location>
    </subcellularLocation>
</comment>
<feature type="compositionally biased region" description="Polar residues" evidence="3">
    <location>
        <begin position="116"/>
        <end position="142"/>
    </location>
</feature>
<name>A0A8J2J6P8_9HEXA</name>
<dbReference type="InterPro" id="IPR001356">
    <property type="entry name" value="HD"/>
</dbReference>
<accession>A0A8J2J6P8</accession>
<gene>
    <name evidence="5" type="ORF">AFUS01_LOCUS4268</name>
</gene>
<keyword evidence="1 2" id="KW-0238">DNA-binding</keyword>
<feature type="domain" description="Homeobox" evidence="4">
    <location>
        <begin position="224"/>
        <end position="271"/>
    </location>
</feature>
<dbReference type="Pfam" id="PF00046">
    <property type="entry name" value="Homeodomain"/>
    <property type="match status" value="1"/>
</dbReference>
<dbReference type="SMART" id="SM00389">
    <property type="entry name" value="HOX"/>
    <property type="match status" value="1"/>
</dbReference>
<dbReference type="OrthoDB" id="6159439at2759"/>
<evidence type="ECO:0000256" key="2">
    <source>
        <dbReference type="RuleBase" id="RU000682"/>
    </source>
</evidence>
<feature type="region of interest" description="Disordered" evidence="3">
    <location>
        <begin position="25"/>
        <end position="54"/>
    </location>
</feature>
<evidence type="ECO:0000313" key="6">
    <source>
        <dbReference type="Proteomes" id="UP000708208"/>
    </source>
</evidence>